<reference evidence="4" key="1">
    <citation type="submission" date="2025-08" db="UniProtKB">
        <authorList>
            <consortium name="RefSeq"/>
        </authorList>
    </citation>
    <scope>IDENTIFICATION</scope>
</reference>
<sequence>MDEPSGRPLSCEEKEKVLITWVEIRPVFMSPVCILHPLKEKLAFLKREYTKTLARLQRAQRADKAKNSVKKSVEENYLLRQEISLQLTHSEPKNKVYSHDTLQKNTHLDEHTREKTRLPLDLEPKPFNHRDGSVKRSDRQRTDVTQESFPCRTNGPEGEKKQKYVLPGGRKTEQKRTLSSQEEPGCLCGAGLLLLSEKSLTEQEGISRESPKTSAAETRTCLSNSSMFYLPDPPAKLTEIGGESLLVPSAARLQGGVDEPSGVEGGSHSQRGTTLPSHTPSDGRTRGQQLKLKPPEDPSELTAYGYPNDCPVSPANFQAQNRKMAVISGSPKLNAVVGTNSRQLEADDSPRKRELTCGLQTRENRNFKEQNHSENSLNSPSNTPDGRDESLQENEVIHQSQSLSPEAASPVSADDQTHSCTVLEGLLFPAEYYIRKTRSMSNCQMKVALEAVIQSHLGVRKKGFKSKEPAKKVRLSNNAPDRRTTSTSDTSEGQASPRSPREVLSLTGVKSPEPSGDALSQPRNRRRRERRNSVSNPRSDPHELSLPTCSLSGFSNSKQQAVLHRGRTQKAVIHGKEVCGPKEDSCPPSSNTYVRLGHDAPKAPFPMEEMLTSKQLASFLKITAFELPDEDFGSLKLEKLKSCSEKPVEPFGSKTQRERHLREGKHIIFKELSSEQVDRKMADLDEEHVPQSRKTHLKPSTLNSQLQKKGLSSSILLFTPMNTPAADNSDIVTAVGGSPTFPILGTTPAVDSQPNCEQGSAEAVGQACPAPWLSPLKATRDPAGWASQASLDSSRCYLMSGGRRQPPCDANPQATLQPSGSCTLRENQLCGHTGRESRDRPLEQTEIADLPACDSLSPGNLQLVSKLKNPSGSCPVDVSAVWWEIAGLKTPCIITACEYVVSLWKALDTWQWEKINSWHFTEVPVLQIVPVPDVSSLVCVALGNLEIREIRALLYSSDGAHEKQVLLGSGNIKAVLGLTKRRLVSSSGTLCDQQVEVMTFAEDGGSKGRQLLMPPEETILTFAEVQGLQEALLGTTIMNNIVIWNLNSGQLLTKMHIDDSYQASVCHKAYSDMGLLFVVLSHPCAKESEPLGSPVFQLIAINPMTSLSAGVMLYCLPQGQAGRFLEGDVKENLAAAVLTSGKIAVWDLLLGHCMALLPPVSDQSWSFVKWSGTDSHLLAGQKDGNIFVYRY</sequence>
<dbReference type="PANTHER" id="PTHR14662">
    <property type="entry name" value="PARTNER AND LOCALIZER OF BRCA2"/>
    <property type="match status" value="1"/>
</dbReference>
<feature type="domain" description="Partner and localiser of BRCA2 WD40" evidence="2">
    <location>
        <begin position="845"/>
        <end position="1190"/>
    </location>
</feature>
<feature type="region of interest" description="Disordered" evidence="1">
    <location>
        <begin position="254"/>
        <end position="307"/>
    </location>
</feature>
<dbReference type="Pfam" id="PF16756">
    <property type="entry name" value="PALB2_WD40"/>
    <property type="match status" value="1"/>
</dbReference>
<feature type="region of interest" description="Disordered" evidence="1">
    <location>
        <begin position="461"/>
        <end position="552"/>
    </location>
</feature>
<keyword evidence="3" id="KW-1185">Reference proteome</keyword>
<dbReference type="Gene3D" id="2.130.10.10">
    <property type="entry name" value="YVTN repeat-like/Quinoprotein amine dehydrogenase"/>
    <property type="match status" value="1"/>
</dbReference>
<dbReference type="RefSeq" id="XP_060028774.1">
    <property type="nucleotide sequence ID" value="XM_060172791.1"/>
</dbReference>
<feature type="compositionally biased region" description="Polar residues" evidence="1">
    <location>
        <begin position="373"/>
        <end position="384"/>
    </location>
</feature>
<feature type="compositionally biased region" description="Polar residues" evidence="1">
    <location>
        <begin position="267"/>
        <end position="288"/>
    </location>
</feature>
<accession>A0ABM3VWR8</accession>
<dbReference type="SUPFAM" id="SSF50978">
    <property type="entry name" value="WD40 repeat-like"/>
    <property type="match status" value="1"/>
</dbReference>
<feature type="compositionally biased region" description="Basic and acidic residues" evidence="1">
    <location>
        <begin position="90"/>
        <end position="144"/>
    </location>
</feature>
<name>A0ABM3VWR8_ERIEU</name>
<feature type="region of interest" description="Disordered" evidence="1">
    <location>
        <begin position="340"/>
        <end position="415"/>
    </location>
</feature>
<protein>
    <submittedName>
        <fullName evidence="4">Partner and localizer of BRCA2 isoform X1</fullName>
    </submittedName>
</protein>
<feature type="compositionally biased region" description="Basic and acidic residues" evidence="1">
    <location>
        <begin position="344"/>
        <end position="355"/>
    </location>
</feature>
<dbReference type="PANTHER" id="PTHR14662:SF2">
    <property type="entry name" value="PARTNER AND LOCALIZER OF BRCA2"/>
    <property type="match status" value="1"/>
</dbReference>
<dbReference type="InterPro" id="IPR036322">
    <property type="entry name" value="WD40_repeat_dom_sf"/>
</dbReference>
<organism evidence="3 4">
    <name type="scientific">Erinaceus europaeus</name>
    <name type="common">Western European hedgehog</name>
    <dbReference type="NCBI Taxonomy" id="9365"/>
    <lineage>
        <taxon>Eukaryota</taxon>
        <taxon>Metazoa</taxon>
        <taxon>Chordata</taxon>
        <taxon>Craniata</taxon>
        <taxon>Vertebrata</taxon>
        <taxon>Euteleostomi</taxon>
        <taxon>Mammalia</taxon>
        <taxon>Eutheria</taxon>
        <taxon>Laurasiatheria</taxon>
        <taxon>Eulipotyphla</taxon>
        <taxon>Erinaceidae</taxon>
        <taxon>Erinaceinae</taxon>
        <taxon>Erinaceus</taxon>
    </lineage>
</organism>
<gene>
    <name evidence="4" type="primary">PALB2</name>
</gene>
<dbReference type="InterPro" id="IPR042417">
    <property type="entry name" value="PALB2"/>
</dbReference>
<dbReference type="InterPro" id="IPR015943">
    <property type="entry name" value="WD40/YVTN_repeat-like_dom_sf"/>
</dbReference>
<evidence type="ECO:0000313" key="3">
    <source>
        <dbReference type="Proteomes" id="UP001652624"/>
    </source>
</evidence>
<dbReference type="InterPro" id="IPR031920">
    <property type="entry name" value="PALB2_WD40"/>
</dbReference>
<dbReference type="GeneID" id="103107804"/>
<evidence type="ECO:0000256" key="1">
    <source>
        <dbReference type="SAM" id="MobiDB-lite"/>
    </source>
</evidence>
<evidence type="ECO:0000313" key="4">
    <source>
        <dbReference type="RefSeq" id="XP_060028774.1"/>
    </source>
</evidence>
<feature type="region of interest" description="Disordered" evidence="1">
    <location>
        <begin position="90"/>
        <end position="163"/>
    </location>
</feature>
<feature type="region of interest" description="Disordered" evidence="1">
    <location>
        <begin position="686"/>
        <end position="706"/>
    </location>
</feature>
<proteinExistence type="predicted"/>
<evidence type="ECO:0000259" key="2">
    <source>
        <dbReference type="Pfam" id="PF16756"/>
    </source>
</evidence>
<dbReference type="Proteomes" id="UP001652624">
    <property type="component" value="Chromosome 15"/>
</dbReference>
<feature type="compositionally biased region" description="Basic and acidic residues" evidence="1">
    <location>
        <begin position="362"/>
        <end position="372"/>
    </location>
</feature>